<evidence type="ECO:0000256" key="4">
    <source>
        <dbReference type="ARBA" id="ARBA00023136"/>
    </source>
</evidence>
<dbReference type="InterPro" id="IPR005829">
    <property type="entry name" value="Sugar_transporter_CS"/>
</dbReference>
<name>A0A225D7J1_9BACT</name>
<dbReference type="Pfam" id="PF12832">
    <property type="entry name" value="MFS_1_like"/>
    <property type="match status" value="1"/>
</dbReference>
<feature type="domain" description="Major facilitator superfamily (MFS) profile" evidence="6">
    <location>
        <begin position="209"/>
        <end position="411"/>
    </location>
</feature>
<comment type="caution">
    <text evidence="7">The sequence shown here is derived from an EMBL/GenBank/DDBJ whole genome shotgun (WGS) entry which is preliminary data.</text>
</comment>
<protein>
    <submittedName>
        <fullName evidence="7">Arabinose efflux permease family protein</fullName>
    </submittedName>
</protein>
<evidence type="ECO:0000256" key="2">
    <source>
        <dbReference type="ARBA" id="ARBA00022692"/>
    </source>
</evidence>
<feature type="transmembrane region" description="Helical" evidence="5">
    <location>
        <begin position="246"/>
        <end position="265"/>
    </location>
</feature>
<feature type="transmembrane region" description="Helical" evidence="5">
    <location>
        <begin position="41"/>
        <end position="58"/>
    </location>
</feature>
<keyword evidence="2 5" id="KW-0812">Transmembrane</keyword>
<keyword evidence="4 5" id="KW-0472">Membrane</keyword>
<proteinExistence type="predicted"/>
<gene>
    <name evidence="7" type="ORF">FRUB_08167</name>
</gene>
<dbReference type="PROSITE" id="PS00216">
    <property type="entry name" value="SUGAR_TRANSPORT_1"/>
    <property type="match status" value="1"/>
</dbReference>
<dbReference type="Proteomes" id="UP000214646">
    <property type="component" value="Unassembled WGS sequence"/>
</dbReference>
<dbReference type="PANTHER" id="PTHR23518">
    <property type="entry name" value="C-METHYLTRANSFERASE"/>
    <property type="match status" value="1"/>
</dbReference>
<dbReference type="PANTHER" id="PTHR23518:SF2">
    <property type="entry name" value="MAJOR FACILITATOR SUPERFAMILY TRANSPORTER"/>
    <property type="match status" value="1"/>
</dbReference>
<comment type="subcellular location">
    <subcellularLocation>
        <location evidence="1">Membrane</location>
        <topology evidence="1">Multi-pass membrane protein</topology>
    </subcellularLocation>
</comment>
<feature type="transmembrane region" description="Helical" evidence="5">
    <location>
        <begin position="301"/>
        <end position="324"/>
    </location>
</feature>
<feature type="transmembrane region" description="Helical" evidence="5">
    <location>
        <begin position="160"/>
        <end position="181"/>
    </location>
</feature>
<feature type="transmembrane region" description="Helical" evidence="5">
    <location>
        <begin position="70"/>
        <end position="87"/>
    </location>
</feature>
<reference evidence="8" key="1">
    <citation type="submission" date="2017-06" db="EMBL/GenBank/DDBJ databases">
        <title>Genome analysis of Fimbriiglobus ruber SP5, the first member of the order Planctomycetales with confirmed chitinolytic capability.</title>
        <authorList>
            <person name="Ravin N.V."/>
            <person name="Rakitin A.L."/>
            <person name="Ivanova A.A."/>
            <person name="Beletsky A.V."/>
            <person name="Kulichevskaya I.S."/>
            <person name="Mardanov A.V."/>
            <person name="Dedysh S.N."/>
        </authorList>
    </citation>
    <scope>NUCLEOTIDE SEQUENCE [LARGE SCALE GENOMIC DNA]</scope>
    <source>
        <strain evidence="8">SP5</strain>
    </source>
</reference>
<feature type="transmembrane region" description="Helical" evidence="5">
    <location>
        <begin position="277"/>
        <end position="295"/>
    </location>
</feature>
<feature type="transmembrane region" description="Helical" evidence="5">
    <location>
        <begin position="211"/>
        <end position="234"/>
    </location>
</feature>
<dbReference type="PROSITE" id="PS50850">
    <property type="entry name" value="MFS"/>
    <property type="match status" value="1"/>
</dbReference>
<dbReference type="SUPFAM" id="SSF103473">
    <property type="entry name" value="MFS general substrate transporter"/>
    <property type="match status" value="2"/>
</dbReference>
<dbReference type="GO" id="GO:0022857">
    <property type="term" value="F:transmembrane transporter activity"/>
    <property type="evidence" value="ECO:0007669"/>
    <property type="project" value="InterPro"/>
</dbReference>
<evidence type="ECO:0000313" key="7">
    <source>
        <dbReference type="EMBL" id="OWK35604.1"/>
    </source>
</evidence>
<dbReference type="OrthoDB" id="1650886at2"/>
<evidence type="ECO:0000256" key="1">
    <source>
        <dbReference type="ARBA" id="ARBA00004141"/>
    </source>
</evidence>
<feature type="transmembrane region" description="Helical" evidence="5">
    <location>
        <begin position="336"/>
        <end position="360"/>
    </location>
</feature>
<evidence type="ECO:0000313" key="8">
    <source>
        <dbReference type="Proteomes" id="UP000214646"/>
    </source>
</evidence>
<organism evidence="7 8">
    <name type="scientific">Fimbriiglobus ruber</name>
    <dbReference type="NCBI Taxonomy" id="1908690"/>
    <lineage>
        <taxon>Bacteria</taxon>
        <taxon>Pseudomonadati</taxon>
        <taxon>Planctomycetota</taxon>
        <taxon>Planctomycetia</taxon>
        <taxon>Gemmatales</taxon>
        <taxon>Gemmataceae</taxon>
        <taxon>Fimbriiglobus</taxon>
    </lineage>
</organism>
<dbReference type="InterPro" id="IPR036259">
    <property type="entry name" value="MFS_trans_sf"/>
</dbReference>
<dbReference type="InterPro" id="IPR020846">
    <property type="entry name" value="MFS_dom"/>
</dbReference>
<dbReference type="EMBL" id="NIDE01000017">
    <property type="protein sequence ID" value="OWK35604.1"/>
    <property type="molecule type" value="Genomic_DNA"/>
</dbReference>
<dbReference type="Gene3D" id="1.20.1250.20">
    <property type="entry name" value="MFS general substrate transporter like domains"/>
    <property type="match status" value="2"/>
</dbReference>
<keyword evidence="8" id="KW-1185">Reference proteome</keyword>
<dbReference type="AlphaFoldDB" id="A0A225D7J1"/>
<dbReference type="InterPro" id="IPR024989">
    <property type="entry name" value="MFS_assoc_dom"/>
</dbReference>
<evidence type="ECO:0000256" key="3">
    <source>
        <dbReference type="ARBA" id="ARBA00022989"/>
    </source>
</evidence>
<evidence type="ECO:0000259" key="6">
    <source>
        <dbReference type="PROSITE" id="PS50850"/>
    </source>
</evidence>
<feature type="transmembrane region" description="Helical" evidence="5">
    <location>
        <begin position="7"/>
        <end position="29"/>
    </location>
</feature>
<feature type="transmembrane region" description="Helical" evidence="5">
    <location>
        <begin position="366"/>
        <end position="386"/>
    </location>
</feature>
<dbReference type="GO" id="GO:0016020">
    <property type="term" value="C:membrane"/>
    <property type="evidence" value="ECO:0007669"/>
    <property type="project" value="UniProtKB-SubCell"/>
</dbReference>
<accession>A0A225D7J1</accession>
<sequence length="411" mass="43290">MDLRNRIGLYGAYFLGMSGIGFTLPYLPLYLRQEGMSDRDIGLVSTLAALAGLVQYPVGIWSDRLNSRKLILVVALALLALATGLLQTVHDPIWLGLLVVLFAENGACRATIESMAGAEATRLAEPGRVGAALGTLRLWRPVAIVLVALGGAFLSGRFGIAFLLIPLTIIQTLAVVTALLIHEHRPATGRARPEPIVENGGTKKRPIDGALWAFIGAMVLFHVANAPAGVYLGLFLKSDLEAADQYLAYAFVVSMPVWMLTVLPAGRLADRFGRKPLLVAGWAAAGLRLALLAMAQTPEQVLAIQVLDGLGQGLFAVVAAAWVTDRLADSRRVGEAQVLVGSALVFGSAVGPTVSGLLVGDLGYRGMFWLLAGIAGVATLIVITLVPESLPTKAVKTRATEAPGVGLEPVQ</sequence>
<evidence type="ECO:0000256" key="5">
    <source>
        <dbReference type="SAM" id="Phobius"/>
    </source>
</evidence>
<dbReference type="RefSeq" id="WP_088258778.1">
    <property type="nucleotide sequence ID" value="NZ_NIDE01000017.1"/>
</dbReference>
<keyword evidence="3 5" id="KW-1133">Transmembrane helix</keyword>